<evidence type="ECO:0000313" key="2">
    <source>
        <dbReference type="EMBL" id="CAN94252.1"/>
    </source>
</evidence>
<sequence>MRARLRCCVDRRTDEIEIRAARVLASDRDAKAVIARVRDHAPDTGQHLVAPRAELRGDLAIRERHGEVDPREPGARRGVALRHPTPRYRLSALEGLADRRHGLHLDRPHHRDARLDLVDPGPLERARSRPSPRREGHARRLLAIEKGAVIHHARREISQAHHNPLLCSEPLRSGIGGIKAPVRCSQFQPRVPSFSDPLEADVEGDE</sequence>
<accession>A9EVS3</accession>
<gene>
    <name evidence="2" type="ordered locus">sce4089</name>
</gene>
<dbReference type="EMBL" id="AM746676">
    <property type="protein sequence ID" value="CAN94252.1"/>
    <property type="molecule type" value="Genomic_DNA"/>
</dbReference>
<dbReference type="STRING" id="448385.sce4089"/>
<protein>
    <submittedName>
        <fullName evidence="2">Uncharacterized protein</fullName>
    </submittedName>
</protein>
<keyword evidence="3" id="KW-1185">Reference proteome</keyword>
<proteinExistence type="predicted"/>
<evidence type="ECO:0000313" key="3">
    <source>
        <dbReference type="Proteomes" id="UP000002139"/>
    </source>
</evidence>
<dbReference type="KEGG" id="scl:sce4089"/>
<feature type="region of interest" description="Disordered" evidence="1">
    <location>
        <begin position="113"/>
        <end position="138"/>
    </location>
</feature>
<organism evidence="2 3">
    <name type="scientific">Sorangium cellulosum (strain So ce56)</name>
    <name type="common">Polyangium cellulosum (strain So ce56)</name>
    <dbReference type="NCBI Taxonomy" id="448385"/>
    <lineage>
        <taxon>Bacteria</taxon>
        <taxon>Pseudomonadati</taxon>
        <taxon>Myxococcota</taxon>
        <taxon>Polyangia</taxon>
        <taxon>Polyangiales</taxon>
        <taxon>Polyangiaceae</taxon>
        <taxon>Sorangium</taxon>
    </lineage>
</organism>
<name>A9EVS3_SORC5</name>
<reference evidence="2 3" key="1">
    <citation type="journal article" date="2007" name="Nat. Biotechnol.">
        <title>Complete genome sequence of the myxobacterium Sorangium cellulosum.</title>
        <authorList>
            <person name="Schneiker S."/>
            <person name="Perlova O."/>
            <person name="Kaiser O."/>
            <person name="Gerth K."/>
            <person name="Alici A."/>
            <person name="Altmeyer M.O."/>
            <person name="Bartels D."/>
            <person name="Bekel T."/>
            <person name="Beyer S."/>
            <person name="Bode E."/>
            <person name="Bode H.B."/>
            <person name="Bolten C.J."/>
            <person name="Choudhuri J.V."/>
            <person name="Doss S."/>
            <person name="Elnakady Y.A."/>
            <person name="Frank B."/>
            <person name="Gaigalat L."/>
            <person name="Goesmann A."/>
            <person name="Groeger C."/>
            <person name="Gross F."/>
            <person name="Jelsbak L."/>
            <person name="Jelsbak L."/>
            <person name="Kalinowski J."/>
            <person name="Kegler C."/>
            <person name="Knauber T."/>
            <person name="Konietzny S."/>
            <person name="Kopp M."/>
            <person name="Krause L."/>
            <person name="Krug D."/>
            <person name="Linke B."/>
            <person name="Mahmud T."/>
            <person name="Martinez-Arias R."/>
            <person name="McHardy A.C."/>
            <person name="Merai M."/>
            <person name="Meyer F."/>
            <person name="Mormann S."/>
            <person name="Munoz-Dorado J."/>
            <person name="Perez J."/>
            <person name="Pradella S."/>
            <person name="Rachid S."/>
            <person name="Raddatz G."/>
            <person name="Rosenau F."/>
            <person name="Rueckert C."/>
            <person name="Sasse F."/>
            <person name="Scharfe M."/>
            <person name="Schuster S.C."/>
            <person name="Suen G."/>
            <person name="Treuner-Lange A."/>
            <person name="Velicer G.J."/>
            <person name="Vorholter F.-J."/>
            <person name="Weissman K.J."/>
            <person name="Welch R.D."/>
            <person name="Wenzel S.C."/>
            <person name="Whitworth D.E."/>
            <person name="Wilhelm S."/>
            <person name="Wittmann C."/>
            <person name="Bloecker H."/>
            <person name="Puehler A."/>
            <person name="Mueller R."/>
        </authorList>
    </citation>
    <scope>NUCLEOTIDE SEQUENCE [LARGE SCALE GENOMIC DNA]</scope>
    <source>
        <strain evidence="3">So ce56</strain>
    </source>
</reference>
<dbReference type="HOGENOM" id="CLU_1331212_0_0_7"/>
<dbReference type="Proteomes" id="UP000002139">
    <property type="component" value="Chromosome"/>
</dbReference>
<feature type="compositionally biased region" description="Basic and acidic residues" evidence="1">
    <location>
        <begin position="113"/>
        <end position="135"/>
    </location>
</feature>
<evidence type="ECO:0000256" key="1">
    <source>
        <dbReference type="SAM" id="MobiDB-lite"/>
    </source>
</evidence>
<dbReference type="AlphaFoldDB" id="A9EVS3"/>